<keyword evidence="3" id="KW-0472">Membrane</keyword>
<sequence length="1464" mass="156320">MTAEGTARGGAGEAPKAELAAAKAVSPTGEEREGVGGPFVIVNGDSDGHSDPGSDTGAGAEPDSRPEEEDLPRANAAPAADAGGDYPTAGGELAAPDGAVGLPSSNGHASPAPAESEVDGVGEVEGEGSHNSEAGPGDQGTAAAGELDGQDAATELKIDHADAADDSAPHAVESVLNVNDGESEKSAATEVVAPEEQQDGEKNAPAESSGSDKPPTQAESGSIVLESEGSGEQSKGEEIAAEIMESGTDGSGVSGVTGQHDADTSVTATDPVINVDEGKHEHAAVTELVEQDGSNGHDHVEQIADSGTSAPEIEADGSKGQQIEALTTEPEVLDGGDCEATSKGPSEEEVVANGPGCAKDTSQPEVLDGGDCEATSKGPSEEEVVANGLGCAKDTADTSLELEGESEVASVVVEVEGVVVKDGEGDLHDGHTVVVPSSDEEAKPPAKEGTNEAIPAEVVKEGISEQIVQDNESVKVDVSSVTHQSVNSEAPVVEPKGDHILQVEDAAGDGNTAVSDVKAVMLEMNAADSVQTPDLKSASEDRSVPLHANSSDQVEEEVNKEVSPEDAHLAQNEYSSVQTGKHEQLELPGTGAAAADKSDNAVVEAEPGKEMEVVEDVALHAAAASTFHNEPRSIDFIDNNYVKPDTELESCDHVQAEECNSDEISSTAVDEVISGVSTEHGTAVTDDAELRYDTGGASLSETAVDQGEAVALTDNKASVVDEVKPSSAPESESDVAPEAGDVSQIGESRDLVTDCQSNNDQPDILDTSTTREELVSLTEYPCLPVVTLESGVKAPHTDKATATSDETSKDTENINACNISSTEVETKSLEVVEPSSVDGVVPVEHENDDEHEHKGKEKIAEDSSESPVEQPVDLESDKGNIQLMRPHKFFIVKVPKLAGDDVWAKVQDAQVHLDRLTQERDAINARKKKQKAAFDEYREKLEAARKEETEARAAHAGKRNVLDGVRSTIGKLNQATSVEEIDELIVRKQRTMEHETISLKEEKLFIKEINDLKAQRKQACSNMGSEAEMSEAFHQKDHIHEQHKTLKKEADLLFKNLKSLEENRKKIQKSFEDERAALRKLNDDLYAANELRQQAYEKWVELRGEPGKKNKYFFMYKKDRDAAGKLLSSGDIDGLQSYCNNQVEGFMEMWNKDDDFRRLYVEANQISTLRRLATHDGRSLGPDEEPPVIPSNNYSRRPNNQSQLTVSSPNVPITTKEAAPEKSTAVVVPVEEDSFPVLPPTQTHKQAKPKAAGSGSSQKEITPAPAPAPEVVDVKQIEKEKARLAEEMELARKAEELARKEEELREQRAAAEKEQLRLEQIAKAKEAEERKKKKAEKAQERAEFKARKEAEMKEKKKAKKSKKVGTAPADLASVQSNPAPIATTDAESNTPDHTRDVDVPQQPPRRPGKPAVRQLLPMPAPLRNKFKRRTRQYIFIGVAVALAVVALILAGRTLDLPGLSSLRF</sequence>
<feature type="compositionally biased region" description="Polar residues" evidence="2">
    <location>
        <begin position="1190"/>
        <end position="1213"/>
    </location>
</feature>
<feature type="compositionally biased region" description="Basic and acidic residues" evidence="2">
    <location>
        <begin position="154"/>
        <end position="163"/>
    </location>
</feature>
<proteinExistence type="predicted"/>
<dbReference type="PANTHER" id="PTHR48454">
    <property type="entry name" value="PUTATIVE RNA-BINDING DOMAIN-CONTAINING PROTEIN-RELATED"/>
    <property type="match status" value="1"/>
</dbReference>
<feature type="region of interest" description="Disordered" evidence="2">
    <location>
        <begin position="1326"/>
        <end position="1413"/>
    </location>
</feature>
<accession>A0A9R1AN18</accession>
<feature type="compositionally biased region" description="Acidic residues" evidence="2">
    <location>
        <begin position="116"/>
        <end position="126"/>
    </location>
</feature>
<feature type="compositionally biased region" description="Basic and acidic residues" evidence="2">
    <location>
        <begin position="843"/>
        <end position="861"/>
    </location>
</feature>
<evidence type="ECO:0000256" key="1">
    <source>
        <dbReference type="SAM" id="Coils"/>
    </source>
</evidence>
<dbReference type="PANTHER" id="PTHR48454:SF1">
    <property type="entry name" value="PROTON PUMP-INTERACTOR 1"/>
    <property type="match status" value="1"/>
</dbReference>
<feature type="coiled-coil region" evidence="1">
    <location>
        <begin position="906"/>
        <end position="954"/>
    </location>
</feature>
<evidence type="ECO:0008006" key="6">
    <source>
        <dbReference type="Google" id="ProtNLM"/>
    </source>
</evidence>
<keyword evidence="3" id="KW-0812">Transmembrane</keyword>
<evidence type="ECO:0000256" key="3">
    <source>
        <dbReference type="SAM" id="Phobius"/>
    </source>
</evidence>
<evidence type="ECO:0000313" key="4">
    <source>
        <dbReference type="EMBL" id="VAI33913.1"/>
    </source>
</evidence>
<feature type="transmembrane region" description="Helical" evidence="3">
    <location>
        <begin position="1433"/>
        <end position="1454"/>
    </location>
</feature>
<dbReference type="EMBL" id="LT934120">
    <property type="protein sequence ID" value="VAI33913.1"/>
    <property type="molecule type" value="Genomic_DNA"/>
</dbReference>
<evidence type="ECO:0000313" key="5">
    <source>
        <dbReference type="Proteomes" id="UP000324705"/>
    </source>
</evidence>
<feature type="region of interest" description="Disordered" evidence="2">
    <location>
        <begin position="720"/>
        <end position="744"/>
    </location>
</feature>
<feature type="region of interest" description="Disordered" evidence="2">
    <location>
        <begin position="333"/>
        <end position="383"/>
    </location>
</feature>
<feature type="compositionally biased region" description="Basic and acidic residues" evidence="2">
    <location>
        <begin position="440"/>
        <end position="450"/>
    </location>
</feature>
<feature type="compositionally biased region" description="Polar residues" evidence="2">
    <location>
        <begin position="813"/>
        <end position="823"/>
    </location>
</feature>
<gene>
    <name evidence="4" type="ORF">TRITD_5Bv1G153080</name>
</gene>
<dbReference type="OMA" id="EDNNESH"/>
<reference evidence="4 5" key="1">
    <citation type="submission" date="2017-09" db="EMBL/GenBank/DDBJ databases">
        <authorList>
            <consortium name="International Durum Wheat Genome Sequencing Consortium (IDWGSC)"/>
            <person name="Milanesi L."/>
        </authorList>
    </citation>
    <scope>NUCLEOTIDE SEQUENCE [LARGE SCALE GENOMIC DNA]</scope>
    <source>
        <strain evidence="5">cv. Svevo</strain>
    </source>
</reference>
<evidence type="ECO:0000256" key="2">
    <source>
        <dbReference type="SAM" id="MobiDB-lite"/>
    </source>
</evidence>
<feature type="compositionally biased region" description="Low complexity" evidence="2">
    <location>
        <begin position="73"/>
        <end position="91"/>
    </location>
</feature>
<feature type="region of interest" description="Disordered" evidence="2">
    <location>
        <begin position="795"/>
        <end position="872"/>
    </location>
</feature>
<feature type="region of interest" description="Disordered" evidence="2">
    <location>
        <begin position="526"/>
        <end position="602"/>
    </location>
</feature>
<feature type="region of interest" description="Disordered" evidence="2">
    <location>
        <begin position="423"/>
        <end position="453"/>
    </location>
</feature>
<dbReference type="Gramene" id="TRITD5Bv1G153080.7">
    <property type="protein sequence ID" value="TRITD5Bv1G153080.7"/>
    <property type="gene ID" value="TRITD5Bv1G153080"/>
</dbReference>
<keyword evidence="1" id="KW-0175">Coiled coil</keyword>
<feature type="compositionally biased region" description="Basic and acidic residues" evidence="2">
    <location>
        <begin position="557"/>
        <end position="568"/>
    </location>
</feature>
<feature type="region of interest" description="Disordered" evidence="2">
    <location>
        <begin position="1"/>
        <end position="275"/>
    </location>
</feature>
<protein>
    <recommendedName>
        <fullName evidence="6">Proton pump-interactor 1</fullName>
    </recommendedName>
</protein>
<keyword evidence="3" id="KW-1133">Transmembrane helix</keyword>
<feature type="coiled-coil region" evidence="1">
    <location>
        <begin position="1043"/>
        <end position="1084"/>
    </location>
</feature>
<feature type="compositionally biased region" description="Low complexity" evidence="2">
    <location>
        <begin position="13"/>
        <end position="24"/>
    </location>
</feature>
<dbReference type="Proteomes" id="UP000324705">
    <property type="component" value="Chromosome 5B"/>
</dbReference>
<feature type="region of interest" description="Disordered" evidence="2">
    <location>
        <begin position="1175"/>
        <end position="1274"/>
    </location>
</feature>
<name>A0A9R1AN18_TRITD</name>
<organism evidence="4 5">
    <name type="scientific">Triticum turgidum subsp. durum</name>
    <name type="common">Durum wheat</name>
    <name type="synonym">Triticum durum</name>
    <dbReference type="NCBI Taxonomy" id="4567"/>
    <lineage>
        <taxon>Eukaryota</taxon>
        <taxon>Viridiplantae</taxon>
        <taxon>Streptophyta</taxon>
        <taxon>Embryophyta</taxon>
        <taxon>Tracheophyta</taxon>
        <taxon>Spermatophyta</taxon>
        <taxon>Magnoliopsida</taxon>
        <taxon>Liliopsida</taxon>
        <taxon>Poales</taxon>
        <taxon>Poaceae</taxon>
        <taxon>BOP clade</taxon>
        <taxon>Pooideae</taxon>
        <taxon>Triticodae</taxon>
        <taxon>Triticeae</taxon>
        <taxon>Triticinae</taxon>
        <taxon>Triticum</taxon>
    </lineage>
</organism>
<keyword evidence="5" id="KW-1185">Reference proteome</keyword>
<feature type="compositionally biased region" description="Basic and acidic residues" evidence="2">
    <location>
        <begin position="1326"/>
        <end position="1354"/>
    </location>
</feature>